<dbReference type="PANTHER" id="PTHR32305">
    <property type="match status" value="1"/>
</dbReference>
<accession>A0A853IDN9</accession>
<dbReference type="NCBIfam" id="TIGR03696">
    <property type="entry name" value="Rhs_assc_core"/>
    <property type="match status" value="1"/>
</dbReference>
<dbReference type="Gene3D" id="2.170.16.10">
    <property type="entry name" value="Hedgehog/Intein (Hint) domain"/>
    <property type="match status" value="1"/>
</dbReference>
<evidence type="ECO:0000313" key="3">
    <source>
        <dbReference type="EMBL" id="NYZ69972.1"/>
    </source>
</evidence>
<protein>
    <recommendedName>
        <fullName evidence="2">Teneurin-like YD-shell domain-containing protein</fullName>
    </recommendedName>
</protein>
<dbReference type="InterPro" id="IPR022385">
    <property type="entry name" value="Rhs_assc_core"/>
</dbReference>
<dbReference type="Pfam" id="PF07591">
    <property type="entry name" value="PT-HINT"/>
    <property type="match status" value="1"/>
</dbReference>
<dbReference type="PROSITE" id="PS50817">
    <property type="entry name" value="INTEIN_N_TER"/>
    <property type="match status" value="1"/>
</dbReference>
<dbReference type="AlphaFoldDB" id="A0A853IDN9"/>
<dbReference type="InterPro" id="IPR050708">
    <property type="entry name" value="T6SS_VgrG/RHS"/>
</dbReference>
<dbReference type="PANTHER" id="PTHR32305:SF15">
    <property type="entry name" value="PROTEIN RHSA-RELATED"/>
    <property type="match status" value="1"/>
</dbReference>
<gene>
    <name evidence="3" type="ORF">H0A36_28570</name>
</gene>
<feature type="domain" description="Teneurin-like YD-shell" evidence="2">
    <location>
        <begin position="119"/>
        <end position="395"/>
    </location>
</feature>
<feature type="non-terminal residue" evidence="3">
    <location>
        <position position="1"/>
    </location>
</feature>
<feature type="non-terminal residue" evidence="3">
    <location>
        <position position="625"/>
    </location>
</feature>
<comment type="caution">
    <text evidence="3">The sequence shown here is derived from an EMBL/GenBank/DDBJ whole genome shotgun (WGS) entry which is preliminary data.</text>
</comment>
<organism evidence="3 4">
    <name type="scientific">Spartinivicinus marinus</name>
    <dbReference type="NCBI Taxonomy" id="2994442"/>
    <lineage>
        <taxon>Bacteria</taxon>
        <taxon>Pseudomonadati</taxon>
        <taxon>Pseudomonadota</taxon>
        <taxon>Gammaproteobacteria</taxon>
        <taxon>Oceanospirillales</taxon>
        <taxon>Zooshikellaceae</taxon>
        <taxon>Spartinivicinus</taxon>
    </lineage>
</organism>
<dbReference type="InterPro" id="IPR036844">
    <property type="entry name" value="Hint_dom_sf"/>
</dbReference>
<evidence type="ECO:0000313" key="4">
    <source>
        <dbReference type="Proteomes" id="UP000569732"/>
    </source>
</evidence>
<dbReference type="GO" id="GO:0016539">
    <property type="term" value="P:intein-mediated protein splicing"/>
    <property type="evidence" value="ECO:0007669"/>
    <property type="project" value="InterPro"/>
</dbReference>
<dbReference type="NCBIfam" id="TIGR01643">
    <property type="entry name" value="YD_repeat_2x"/>
    <property type="match status" value="1"/>
</dbReference>
<sequence length="625" mass="70540">NESYAFAYDEQHRLKVKVNNQSAKKGIQYFYSPGGKLLKQINNDGVAVHYAYDDAGRLTGIQGVRADSIQYMYETSGRLKYALYPNGIKMHYTYNRDGSINRIYIKRQETDKPEKIISQLIYEYDDHGQLTRKTHQVPNGKTITDFYSYDGLGRLSKVEGTDNNLKYQLSYDPFGNRRYFATAKEKHVYTHNALHQVLKMHKGSTDGELIRQFAYDKNGNLIEKKYGENSLTFTYNALDQLVKASYNGQWLSQYLYDYAGQRVTRAALTASGVNIQRYFYSGGQIHGIYDQAWQSRGFYAYAGLDQPEMMITPNNTNFFHQDALGSVVAYTDWKGDLESWAAYEPWGDILAKSESMNSLFGFAGREPENTGLIYFRNRYYDPEIGRFTQADPMGFVDGVNRYAYVMNNPVMNVDPWGTWTKGAATNMTGWKYFGYGMDFAGHLFLDEFMKERQPGTWGDFTVGAMKKSYQMANDVFALTPQGMMMGRILPDVQITPQERGGAQSLQALSLFGGIAKLGQTTVSRASSTLASKLASHTSFLKKCTCCFAAGTPVLTEDGPQAIETVEVGQKVYSKNPETGEVALKPVTDRILTEGKPLYALVVKNAKGIEETIEVTDNHPFWVKGK</sequence>
<dbReference type="Proteomes" id="UP000569732">
    <property type="component" value="Unassembled WGS sequence"/>
</dbReference>
<dbReference type="InterPro" id="IPR006530">
    <property type="entry name" value="YD"/>
</dbReference>
<name>A0A853IDN9_9GAMM</name>
<dbReference type="Gene3D" id="2.180.10.10">
    <property type="entry name" value="RHS repeat-associated core"/>
    <property type="match status" value="1"/>
</dbReference>
<proteinExistence type="predicted"/>
<dbReference type="Pfam" id="PF25023">
    <property type="entry name" value="TEN_YD-shell"/>
    <property type="match status" value="1"/>
</dbReference>
<reference evidence="3 4" key="1">
    <citation type="submission" date="2020-07" db="EMBL/GenBank/DDBJ databases">
        <title>Endozoicomonas sp. nov., isolated from sediment.</title>
        <authorList>
            <person name="Gu T."/>
        </authorList>
    </citation>
    <scope>NUCLEOTIDE SEQUENCE [LARGE SCALE GENOMIC DNA]</scope>
    <source>
        <strain evidence="3 4">SM1973</strain>
    </source>
</reference>
<evidence type="ECO:0000259" key="2">
    <source>
        <dbReference type="Pfam" id="PF25023"/>
    </source>
</evidence>
<dbReference type="InterPro" id="IPR056823">
    <property type="entry name" value="TEN-like_YD-shell"/>
</dbReference>
<dbReference type="EMBL" id="JACCKB010000207">
    <property type="protein sequence ID" value="NYZ69972.1"/>
    <property type="molecule type" value="Genomic_DNA"/>
</dbReference>
<keyword evidence="4" id="KW-1185">Reference proteome</keyword>
<dbReference type="InterPro" id="IPR006141">
    <property type="entry name" value="Intein_N"/>
</dbReference>
<dbReference type="RefSeq" id="WP_219340285.1">
    <property type="nucleotide sequence ID" value="NZ_JACCKB010000207.1"/>
</dbReference>
<evidence type="ECO:0000256" key="1">
    <source>
        <dbReference type="ARBA" id="ARBA00022737"/>
    </source>
</evidence>
<keyword evidence="1" id="KW-0677">Repeat</keyword>
<dbReference type="SUPFAM" id="SSF51294">
    <property type="entry name" value="Hedgehog/intein (Hint) domain"/>
    <property type="match status" value="1"/>
</dbReference>